<dbReference type="PIRSF" id="PIRSF007949">
    <property type="entry name" value="VPS16"/>
    <property type="match status" value="1"/>
</dbReference>
<dbReference type="GO" id="GO:0005768">
    <property type="term" value="C:endosome"/>
    <property type="evidence" value="ECO:0007669"/>
    <property type="project" value="TreeGrafter"/>
</dbReference>
<dbReference type="GO" id="GO:0030897">
    <property type="term" value="C:HOPS complex"/>
    <property type="evidence" value="ECO:0007669"/>
    <property type="project" value="TreeGrafter"/>
</dbReference>
<evidence type="ECO:0000256" key="1">
    <source>
        <dbReference type="ARBA" id="ARBA00009250"/>
    </source>
</evidence>
<evidence type="ECO:0000313" key="7">
    <source>
        <dbReference type="Proteomes" id="UP001221413"/>
    </source>
</evidence>
<dbReference type="InterPro" id="IPR006926">
    <property type="entry name" value="Vps16_N"/>
</dbReference>
<proteinExistence type="inferred from homology"/>
<feature type="compositionally biased region" description="Polar residues" evidence="3">
    <location>
        <begin position="1"/>
        <end position="14"/>
    </location>
</feature>
<feature type="domain" description="Vps16 N-terminal" evidence="5">
    <location>
        <begin position="84"/>
        <end position="494"/>
    </location>
</feature>
<dbReference type="AlphaFoldDB" id="A0AAD6NKK8"/>
<evidence type="ECO:0000256" key="2">
    <source>
        <dbReference type="PIRNR" id="PIRNR007949"/>
    </source>
</evidence>
<sequence>MPASPSQPHSTPARSSDVGRRRPPLALVDVKIRPTLFGAQHIRRSCKRGAWRASPVSASARTFTDSILESTPAPPTMASGLPNPTSTWELVSGQYYRKLTLFTPSWAHEEDLNLDDYLVAGAPFGGALALWKDPRKFHTYQGVQSAKPSITICNLAGGLLRRITWDRGPIQAIGWSDDEHLLVVTADGSVRCYYDFQGNFTQFSLGSDAEEHGVVSCRFWGTGFVALLGNNAFVTVNRYDEPRPRPLALPKLPSPESKIHSWAIIPPNYSDSRHVEVIMATDQTILIVDATESQDQILQNGPFHHISVSPNGSYVALYTGDGKVWVIDVKFQQKLSEYDSGKTGEIPIDVQWCGVDSVVLVWEDEVHMVGPNGAALRWYYDNRVNLVPEMDGIRMITTEKCEFLQRVPDVTRSIFEFGSSSPPAGLLEAVGHLERKSPKADDAIQLIRPSLPEAVAACVQAAGHEFDVGWQKQLLKAASFGKSVLELYNSDDFVEMCKTLRVLNAVRYYEVGLGITMDQLERLTPDKLIERLVARQEHLLALRISDYLSLPTDKIYIHWACMKVKLSVDDEDAICKDIVEKLKNERGIAYDAIAKAAFEEGRGRLATQLLNHEPRAGRQVPLLMSMEEDEIALDKAIESTDSDLVFYVLLHLKKKLPVATFFRMINNRPVAYSLIESSARYHDTELLKDLYYQDDRKTDGANVILRESLSQENFTTRIDKLKLASKLLKDSKDHLVEASALEESIRLLTLQESLERDIFEESFVGLPLNETIFKLTRLGFYPRANKIRAEFKMPDKRFWWIKLRGLVAKREWAEIEEWSKSKSSPIGWEPFFNECLSAGNTKVAAIFIPKCKNLNHTERINMWVQCGMIVKAGEEAVTARDYHALEALLPKATGAAVPEIQRMMQKLRPSK</sequence>
<dbReference type="PANTHER" id="PTHR12811">
    <property type="entry name" value="VACUOLAR PROTEIN SORTING VPS16"/>
    <property type="match status" value="1"/>
</dbReference>
<evidence type="ECO:0000313" key="6">
    <source>
        <dbReference type="EMBL" id="KAJ6261954.1"/>
    </source>
</evidence>
<keyword evidence="2" id="KW-0653">Protein transport</keyword>
<comment type="caution">
    <text evidence="6">The sequence shown here is derived from an EMBL/GenBank/DDBJ whole genome shotgun (WGS) entry which is preliminary data.</text>
</comment>
<comment type="similarity">
    <text evidence="1 2">Belongs to the VPS16 family.</text>
</comment>
<keyword evidence="7" id="KW-1185">Reference proteome</keyword>
<dbReference type="SMART" id="SM00320">
    <property type="entry name" value="WD40"/>
    <property type="match status" value="2"/>
</dbReference>
<feature type="domain" description="Vps16 C-terminal" evidence="4">
    <location>
        <begin position="588"/>
        <end position="896"/>
    </location>
</feature>
<dbReference type="PANTHER" id="PTHR12811:SF0">
    <property type="entry name" value="VACUOLAR PROTEIN SORTING-ASSOCIATED PROTEIN 16 HOMOLOG"/>
    <property type="match status" value="1"/>
</dbReference>
<dbReference type="GO" id="GO:0006886">
    <property type="term" value="P:intracellular protein transport"/>
    <property type="evidence" value="ECO:0007669"/>
    <property type="project" value="InterPro"/>
</dbReference>
<organism evidence="6 7">
    <name type="scientific">Drechslerella dactyloides</name>
    <name type="common">Nematode-trapping fungus</name>
    <name type="synonym">Arthrobotrys dactyloides</name>
    <dbReference type="NCBI Taxonomy" id="74499"/>
    <lineage>
        <taxon>Eukaryota</taxon>
        <taxon>Fungi</taxon>
        <taxon>Dikarya</taxon>
        <taxon>Ascomycota</taxon>
        <taxon>Pezizomycotina</taxon>
        <taxon>Orbiliomycetes</taxon>
        <taxon>Orbiliales</taxon>
        <taxon>Orbiliaceae</taxon>
        <taxon>Drechslerella</taxon>
    </lineage>
</organism>
<accession>A0AAD6NKK8</accession>
<evidence type="ECO:0000259" key="5">
    <source>
        <dbReference type="Pfam" id="PF04841"/>
    </source>
</evidence>
<dbReference type="Proteomes" id="UP001221413">
    <property type="component" value="Unassembled WGS sequence"/>
</dbReference>
<dbReference type="Gene3D" id="1.10.150.780">
    <property type="entry name" value="Vps16, C-terminal region"/>
    <property type="match status" value="1"/>
</dbReference>
<dbReference type="GO" id="GO:0003779">
    <property type="term" value="F:actin binding"/>
    <property type="evidence" value="ECO:0007669"/>
    <property type="project" value="TreeGrafter"/>
</dbReference>
<dbReference type="Pfam" id="PF04840">
    <property type="entry name" value="Vps16_C"/>
    <property type="match status" value="1"/>
</dbReference>
<evidence type="ECO:0000256" key="3">
    <source>
        <dbReference type="SAM" id="MobiDB-lite"/>
    </source>
</evidence>
<dbReference type="SUPFAM" id="SSF50978">
    <property type="entry name" value="WD40 repeat-like"/>
    <property type="match status" value="1"/>
</dbReference>
<dbReference type="InterPro" id="IPR006925">
    <property type="entry name" value="Vps16_C"/>
</dbReference>
<dbReference type="Pfam" id="PF04841">
    <property type="entry name" value="Vps16_N"/>
    <property type="match status" value="1"/>
</dbReference>
<dbReference type="InterPro" id="IPR036322">
    <property type="entry name" value="WD40_repeat_dom_sf"/>
</dbReference>
<dbReference type="GO" id="GO:0042144">
    <property type="term" value="P:vacuole fusion, non-autophagic"/>
    <property type="evidence" value="ECO:0007669"/>
    <property type="project" value="TreeGrafter"/>
</dbReference>
<feature type="region of interest" description="Disordered" evidence="3">
    <location>
        <begin position="1"/>
        <end position="22"/>
    </location>
</feature>
<comment type="function">
    <text evidence="2">Essential for vacuolar protein sorting. Required for vacuole biogenesis, stability and to maintain vacuole morphology.</text>
</comment>
<dbReference type="GO" id="GO:0016197">
    <property type="term" value="P:endosomal transport"/>
    <property type="evidence" value="ECO:0007669"/>
    <property type="project" value="TreeGrafter"/>
</dbReference>
<dbReference type="InterPro" id="IPR001680">
    <property type="entry name" value="WD40_rpt"/>
</dbReference>
<dbReference type="InterPro" id="IPR038132">
    <property type="entry name" value="Vps16_C_sf"/>
</dbReference>
<gene>
    <name evidence="6" type="ORF">Dda_2753</name>
</gene>
<dbReference type="EMBL" id="JAQGDS010000003">
    <property type="protein sequence ID" value="KAJ6261954.1"/>
    <property type="molecule type" value="Genomic_DNA"/>
</dbReference>
<name>A0AAD6NKK8_DREDA</name>
<evidence type="ECO:0000259" key="4">
    <source>
        <dbReference type="Pfam" id="PF04840"/>
    </source>
</evidence>
<dbReference type="InterPro" id="IPR016534">
    <property type="entry name" value="VPS16"/>
</dbReference>
<reference evidence="6" key="1">
    <citation type="submission" date="2023-01" db="EMBL/GenBank/DDBJ databases">
        <title>The chitinases involved in constricting ring structure development in the nematode-trapping fungus Drechslerella dactyloides.</title>
        <authorList>
            <person name="Wang R."/>
            <person name="Zhang L."/>
            <person name="Tang P."/>
            <person name="Li S."/>
            <person name="Liang L."/>
        </authorList>
    </citation>
    <scope>NUCLEOTIDE SEQUENCE</scope>
    <source>
        <strain evidence="6">YMF1.00031</strain>
    </source>
</reference>
<dbReference type="Gene3D" id="2.130.10.10">
    <property type="entry name" value="YVTN repeat-like/Quinoprotein amine dehydrogenase"/>
    <property type="match status" value="1"/>
</dbReference>
<keyword evidence="2" id="KW-0813">Transport</keyword>
<protein>
    <recommendedName>
        <fullName evidence="2">Probable vacuolar protein sorting-associated protein 16 homolog</fullName>
    </recommendedName>
</protein>
<dbReference type="InterPro" id="IPR015943">
    <property type="entry name" value="WD40/YVTN_repeat-like_dom_sf"/>
</dbReference>